<dbReference type="PANTHER" id="PTHR11011:SF99">
    <property type="entry name" value="FATTY ACYL-COA REDUCTASE 3"/>
    <property type="match status" value="1"/>
</dbReference>
<dbReference type="PANTHER" id="PTHR11011">
    <property type="entry name" value="MALE STERILITY PROTEIN 2-RELATED"/>
    <property type="match status" value="1"/>
</dbReference>
<proteinExistence type="predicted"/>
<protein>
    <submittedName>
        <fullName evidence="3">Male sterility protein</fullName>
    </submittedName>
</protein>
<dbReference type="Pfam" id="PF07993">
    <property type="entry name" value="NAD_binding_4"/>
    <property type="match status" value="1"/>
</dbReference>
<dbReference type="EMBL" id="VFOL01000001">
    <property type="protein sequence ID" value="TQL38198.1"/>
    <property type="molecule type" value="Genomic_DNA"/>
</dbReference>
<evidence type="ECO:0000313" key="4">
    <source>
        <dbReference type="Proteomes" id="UP000315983"/>
    </source>
</evidence>
<name>A0A542XQS1_SALAC</name>
<dbReference type="SUPFAM" id="SSF51735">
    <property type="entry name" value="NAD(P)-binding Rossmann-fold domains"/>
    <property type="match status" value="1"/>
</dbReference>
<dbReference type="Proteomes" id="UP000677457">
    <property type="component" value="Unassembled WGS sequence"/>
</dbReference>
<reference evidence="3 4" key="1">
    <citation type="submission" date="2019-06" db="EMBL/GenBank/DDBJ databases">
        <title>Sequencing the genomes of 1000 actinobacteria strains.</title>
        <authorList>
            <person name="Klenk H.-P."/>
        </authorList>
    </citation>
    <scope>NUCLEOTIDE SEQUENCE [LARGE SCALE GENOMIC DNA]</scope>
    <source>
        <strain evidence="3 4">DSM 44819</strain>
    </source>
</reference>
<sequence>MSKPKRILVTGAAGLVGAEVCARLLKAGHRVSGLVHHTRVLIANSGRGVASSTDGRAGTVRLVTGDVTVPRLGLDDDTWTDLANGLDLIVHSAAITDFGHPREVYQAINTTGTAHVLELARERSTPLVHVSTAYVCGERDGMILESQLDVGQRFGNPYEESKLAAEQLVRKAAAESLPTAVIRPSVVVGAARTGAVRDFKNLYVVLKLLSEGRIGSIPGYFDACVDLVPVDHVAALITAVADDFDRASDRTLHAVGSSVRMRHISDVLAEYPSFHVPRYIAPANFDPAMLSDLERAYWHRVMSLYESYFRRQQHFDDTVAAGFRGPKRLPSGPNHLRRIIDYAVRAGYLGAPLPGVTEALSRVNQR</sequence>
<gene>
    <name evidence="3" type="ORF">FB564_3389</name>
    <name evidence="2" type="ORF">Sar04_45570</name>
</gene>
<dbReference type="InterPro" id="IPR013120">
    <property type="entry name" value="FAR_NAD-bd"/>
</dbReference>
<dbReference type="InterPro" id="IPR036291">
    <property type="entry name" value="NAD(P)-bd_dom_sf"/>
</dbReference>
<dbReference type="EMBL" id="BOQM01000046">
    <property type="protein sequence ID" value="GIM87821.1"/>
    <property type="molecule type" value="Genomic_DNA"/>
</dbReference>
<dbReference type="GeneID" id="93772587"/>
<evidence type="ECO:0000259" key="1">
    <source>
        <dbReference type="Pfam" id="PF07993"/>
    </source>
</evidence>
<dbReference type="GO" id="GO:0080019">
    <property type="term" value="F:alcohol-forming very long-chain fatty acyl-CoA reductase activity"/>
    <property type="evidence" value="ECO:0007669"/>
    <property type="project" value="InterPro"/>
</dbReference>
<reference evidence="2 5" key="2">
    <citation type="submission" date="2021-03" db="EMBL/GenBank/DDBJ databases">
        <title>Whole genome shotgun sequence of Salinispora arenicola NBRC 105043.</title>
        <authorList>
            <person name="Komaki H."/>
            <person name="Tamura T."/>
        </authorList>
    </citation>
    <scope>NUCLEOTIDE SEQUENCE [LARGE SCALE GENOMIC DNA]</scope>
    <source>
        <strain evidence="2 5">NBRC 105043</strain>
    </source>
</reference>
<accession>A0A542XQS1</accession>
<comment type="caution">
    <text evidence="3">The sequence shown here is derived from an EMBL/GenBank/DDBJ whole genome shotgun (WGS) entry which is preliminary data.</text>
</comment>
<dbReference type="GO" id="GO:0035336">
    <property type="term" value="P:long-chain fatty-acyl-CoA metabolic process"/>
    <property type="evidence" value="ECO:0007669"/>
    <property type="project" value="TreeGrafter"/>
</dbReference>
<evidence type="ECO:0000313" key="2">
    <source>
        <dbReference type="EMBL" id="GIM87821.1"/>
    </source>
</evidence>
<keyword evidence="5" id="KW-1185">Reference proteome</keyword>
<feature type="domain" description="Thioester reductase (TE)" evidence="1">
    <location>
        <begin position="9"/>
        <end position="237"/>
    </location>
</feature>
<dbReference type="AlphaFoldDB" id="A0A542XQS1"/>
<dbReference type="RefSeq" id="WP_018584005.1">
    <property type="nucleotide sequence ID" value="NZ_BOQM01000046.1"/>
</dbReference>
<dbReference type="InterPro" id="IPR026055">
    <property type="entry name" value="FAR"/>
</dbReference>
<organism evidence="3 4">
    <name type="scientific">Salinispora arenicola</name>
    <dbReference type="NCBI Taxonomy" id="168697"/>
    <lineage>
        <taxon>Bacteria</taxon>
        <taxon>Bacillati</taxon>
        <taxon>Actinomycetota</taxon>
        <taxon>Actinomycetes</taxon>
        <taxon>Micromonosporales</taxon>
        <taxon>Micromonosporaceae</taxon>
        <taxon>Salinispora</taxon>
    </lineage>
</organism>
<dbReference type="GO" id="GO:0010345">
    <property type="term" value="P:suberin biosynthetic process"/>
    <property type="evidence" value="ECO:0007669"/>
    <property type="project" value="TreeGrafter"/>
</dbReference>
<evidence type="ECO:0000313" key="3">
    <source>
        <dbReference type="EMBL" id="TQL38198.1"/>
    </source>
</evidence>
<evidence type="ECO:0000313" key="5">
    <source>
        <dbReference type="Proteomes" id="UP000677457"/>
    </source>
</evidence>
<dbReference type="Proteomes" id="UP000315983">
    <property type="component" value="Unassembled WGS sequence"/>
</dbReference>
<dbReference type="Gene3D" id="3.40.50.720">
    <property type="entry name" value="NAD(P)-binding Rossmann-like Domain"/>
    <property type="match status" value="1"/>
</dbReference>